<reference evidence="1" key="2">
    <citation type="journal article" date="2015" name="Data Brief">
        <title>Shoot transcriptome of the giant reed, Arundo donax.</title>
        <authorList>
            <person name="Barrero R.A."/>
            <person name="Guerrero F.D."/>
            <person name="Moolhuijzen P."/>
            <person name="Goolsby J.A."/>
            <person name="Tidwell J."/>
            <person name="Bellgard S.E."/>
            <person name="Bellgard M.I."/>
        </authorList>
    </citation>
    <scope>NUCLEOTIDE SEQUENCE</scope>
    <source>
        <tissue evidence="1">Shoot tissue taken approximately 20 cm above the soil surface</tissue>
    </source>
</reference>
<dbReference type="AlphaFoldDB" id="A0A0A8XTK9"/>
<name>A0A0A8XTK9_ARUDO</name>
<dbReference type="EMBL" id="GBRH01280709">
    <property type="protein sequence ID" value="JAD17186.1"/>
    <property type="molecule type" value="Transcribed_RNA"/>
</dbReference>
<organism evidence="1">
    <name type="scientific">Arundo donax</name>
    <name type="common">Giant reed</name>
    <name type="synonym">Donax arundinaceus</name>
    <dbReference type="NCBI Taxonomy" id="35708"/>
    <lineage>
        <taxon>Eukaryota</taxon>
        <taxon>Viridiplantae</taxon>
        <taxon>Streptophyta</taxon>
        <taxon>Embryophyta</taxon>
        <taxon>Tracheophyta</taxon>
        <taxon>Spermatophyta</taxon>
        <taxon>Magnoliopsida</taxon>
        <taxon>Liliopsida</taxon>
        <taxon>Poales</taxon>
        <taxon>Poaceae</taxon>
        <taxon>PACMAD clade</taxon>
        <taxon>Arundinoideae</taxon>
        <taxon>Arundineae</taxon>
        <taxon>Arundo</taxon>
    </lineage>
</organism>
<sequence length="113" mass="12492">MLMSAKATCEVVQGAASDHLGGKELLFSCSSGHLQTFVCKGCCQWFPSPQMQECQVAPSAESARWNRARPVQRIEVLAGIDQSLPKKITKPQKCQICPQGSTKSYFFLRRELA</sequence>
<reference evidence="1" key="1">
    <citation type="submission" date="2014-09" db="EMBL/GenBank/DDBJ databases">
        <authorList>
            <person name="Magalhaes I.L.F."/>
            <person name="Oliveira U."/>
            <person name="Santos F.R."/>
            <person name="Vidigal T.H.D.A."/>
            <person name="Brescovit A.D."/>
            <person name="Santos A.J."/>
        </authorList>
    </citation>
    <scope>NUCLEOTIDE SEQUENCE</scope>
    <source>
        <tissue evidence="1">Shoot tissue taken approximately 20 cm above the soil surface</tissue>
    </source>
</reference>
<evidence type="ECO:0000313" key="1">
    <source>
        <dbReference type="EMBL" id="JAD17186.1"/>
    </source>
</evidence>
<proteinExistence type="predicted"/>
<protein>
    <submittedName>
        <fullName evidence="1">Uncharacterized protein</fullName>
    </submittedName>
</protein>
<accession>A0A0A8XTK9</accession>